<protein>
    <submittedName>
        <fullName evidence="1">Uncharacterized protein</fullName>
    </submittedName>
</protein>
<dbReference type="EMBL" id="WUQX01000001">
    <property type="protein sequence ID" value="MXP76814.1"/>
    <property type="molecule type" value="Genomic_DNA"/>
</dbReference>
<organism evidence="1 2">
    <name type="scientific">Sporofaciens musculi</name>
    <dbReference type="NCBI Taxonomy" id="2681861"/>
    <lineage>
        <taxon>Bacteria</taxon>
        <taxon>Bacillati</taxon>
        <taxon>Bacillota</taxon>
        <taxon>Clostridia</taxon>
        <taxon>Lachnospirales</taxon>
        <taxon>Lachnospiraceae</taxon>
        <taxon>Sporofaciens</taxon>
    </lineage>
</organism>
<evidence type="ECO:0000313" key="1">
    <source>
        <dbReference type="EMBL" id="MXP76814.1"/>
    </source>
</evidence>
<accession>A0A7X3MI80</accession>
<sequence length="66" mass="7376">MSLFWHIHEGRGTKPEKYDSEFNGISGVALEALALELMNDRHIENGCGCMDIYAGIDGEAMHRKPL</sequence>
<gene>
    <name evidence="1" type="ORF">GN277_15895</name>
</gene>
<evidence type="ECO:0000313" key="2">
    <source>
        <dbReference type="Proteomes" id="UP000460412"/>
    </source>
</evidence>
<proteinExistence type="predicted"/>
<comment type="caution">
    <text evidence="1">The sequence shown here is derived from an EMBL/GenBank/DDBJ whole genome shotgun (WGS) entry which is preliminary data.</text>
</comment>
<reference evidence="1 2" key="1">
    <citation type="submission" date="2019-12" db="EMBL/GenBank/DDBJ databases">
        <title>Sporaefaciens musculi gen. nov., sp. nov., a novel bacterium isolated from the caecum of an obese mouse.</title>
        <authorList>
            <person name="Rasmussen T.S."/>
            <person name="Streidl T."/>
            <person name="Hitch T.C.A."/>
            <person name="Wortmann E."/>
            <person name="Deptula P."/>
            <person name="Hansen M."/>
            <person name="Nielsen D.S."/>
            <person name="Clavel T."/>
            <person name="Vogensen F.K."/>
        </authorList>
    </citation>
    <scope>NUCLEOTIDE SEQUENCE [LARGE SCALE GENOMIC DNA]</scope>
    <source>
        <strain evidence="1 2">WCA-9-b2</strain>
    </source>
</reference>
<dbReference type="Proteomes" id="UP000460412">
    <property type="component" value="Unassembled WGS sequence"/>
</dbReference>
<dbReference type="RefSeq" id="WP_159751865.1">
    <property type="nucleotide sequence ID" value="NZ_WUQX01000001.1"/>
</dbReference>
<dbReference type="AlphaFoldDB" id="A0A7X3MI80"/>
<keyword evidence="2" id="KW-1185">Reference proteome</keyword>
<name>A0A7X3MI80_9FIRM</name>